<dbReference type="EMBL" id="BJVC01000002">
    <property type="protein sequence ID" value="GEL01999.1"/>
    <property type="molecule type" value="Genomic_DNA"/>
</dbReference>
<dbReference type="Gene3D" id="2.80.10.50">
    <property type="match status" value="1"/>
</dbReference>
<gene>
    <name evidence="2" type="ORF">SSA02_11620</name>
</gene>
<evidence type="ECO:0000313" key="2">
    <source>
        <dbReference type="EMBL" id="GEL01999.1"/>
    </source>
</evidence>
<sequence length="475" mass="53694">MLYEKAPCFDYGLKTFEHDPLIQNIRDCLYIPRIPGHYDPYFGIYDCYGRLVSSAGPRRGWPNHALGQSASCCVSPSPEHPKAPEDIYYYGGNIMNHFGHFITECLPRYWCYKQKYDGLKILVHAEKTLDYLFSLEWLAGFFSLLGIDRNELVVFNRPTRLPSLIVAGTSFEENHFAHRTFARFCNELGARHREDPGDDRPRYLTRAGFSSQMRTILGEENVARDMERAGFLVVSPEKLTIPQQTGLFSASRPTVGFVGSAFHNSIFCKAPIGIALSCNGDHSSNFYLMDKVNDARLAYVQTPGIVSEGAAPGHPALYRIRDPGAVSDFLIDLTRRRIWEETEEEPHGAVDVTQSFLLRTCHGTYLHIDRQLGIVSHGVADGSRKLPLVMHPVTGNQAVLTTPTKDCLTIERDNNQGPELFYRLVRNDNGTISLRHGYTGRYLSAITGDQIICDRLAVKEWEQFTPEPVLMRPRL</sequence>
<dbReference type="InterPro" id="IPR008999">
    <property type="entry name" value="Actin-crosslinking"/>
</dbReference>
<accession>A0A511BNT8</accession>
<comment type="caution">
    <text evidence="2">The sequence shown here is derived from an EMBL/GenBank/DDBJ whole genome shotgun (WGS) entry which is preliminary data.</text>
</comment>
<proteinExistence type="predicted"/>
<dbReference type="CDD" id="cd00257">
    <property type="entry name" value="beta-trefoil_FSCN-like"/>
    <property type="match status" value="1"/>
</dbReference>
<dbReference type="RefSeq" id="WP_186807692.1">
    <property type="nucleotide sequence ID" value="NZ_BJVC01000002.1"/>
</dbReference>
<evidence type="ECO:0000259" key="1">
    <source>
        <dbReference type="Pfam" id="PF04577"/>
    </source>
</evidence>
<protein>
    <recommendedName>
        <fullName evidence="1">Glycosyltransferase 61 catalytic domain-containing protein</fullName>
    </recommendedName>
</protein>
<dbReference type="InterPro" id="IPR049625">
    <property type="entry name" value="Glyco_transf_61_cat"/>
</dbReference>
<dbReference type="Pfam" id="PF04577">
    <property type="entry name" value="Glyco_transf_61"/>
    <property type="match status" value="1"/>
</dbReference>
<dbReference type="SUPFAM" id="SSF50405">
    <property type="entry name" value="Actin-crosslinking proteins"/>
    <property type="match status" value="1"/>
</dbReference>
<dbReference type="GO" id="GO:0016757">
    <property type="term" value="F:glycosyltransferase activity"/>
    <property type="evidence" value="ECO:0007669"/>
    <property type="project" value="InterPro"/>
</dbReference>
<name>A0A511BNT8_9PROT</name>
<organism evidence="2 3">
    <name type="scientific">Swaminathania salitolerans</name>
    <dbReference type="NCBI Taxonomy" id="182838"/>
    <lineage>
        <taxon>Bacteria</taxon>
        <taxon>Pseudomonadati</taxon>
        <taxon>Pseudomonadota</taxon>
        <taxon>Alphaproteobacteria</taxon>
        <taxon>Acetobacterales</taxon>
        <taxon>Acetobacteraceae</taxon>
        <taxon>Swaminathania</taxon>
    </lineage>
</organism>
<dbReference type="AlphaFoldDB" id="A0A511BNT8"/>
<reference evidence="2 3" key="1">
    <citation type="submission" date="2019-07" db="EMBL/GenBank/DDBJ databases">
        <title>Whole genome shotgun sequence of Swaminathania salitolerans NBRC 104436.</title>
        <authorList>
            <person name="Hosoyama A."/>
            <person name="Uohara A."/>
            <person name="Ohji S."/>
            <person name="Ichikawa N."/>
        </authorList>
    </citation>
    <scope>NUCLEOTIDE SEQUENCE [LARGE SCALE GENOMIC DNA]</scope>
    <source>
        <strain evidence="2 3">NBRC 104436</strain>
    </source>
</reference>
<dbReference type="Proteomes" id="UP000321405">
    <property type="component" value="Unassembled WGS sequence"/>
</dbReference>
<feature type="domain" description="Glycosyltransferase 61 catalytic" evidence="1">
    <location>
        <begin position="98"/>
        <end position="271"/>
    </location>
</feature>
<evidence type="ECO:0000313" key="3">
    <source>
        <dbReference type="Proteomes" id="UP000321405"/>
    </source>
</evidence>
<keyword evidence="3" id="KW-1185">Reference proteome</keyword>